<name>A0A2Z6IBN4_9BURK</name>
<dbReference type="OrthoDB" id="5772151at2"/>
<organism evidence="1 2">
    <name type="scientific">Sutterella megalosphaeroides</name>
    <dbReference type="NCBI Taxonomy" id="2494234"/>
    <lineage>
        <taxon>Bacteria</taxon>
        <taxon>Pseudomonadati</taxon>
        <taxon>Pseudomonadota</taxon>
        <taxon>Betaproteobacteria</taxon>
        <taxon>Burkholderiales</taxon>
        <taxon>Sutterellaceae</taxon>
        <taxon>Sutterella</taxon>
    </lineage>
</organism>
<dbReference type="AlphaFoldDB" id="A0A2Z6IBN4"/>
<keyword evidence="2" id="KW-1185">Reference proteome</keyword>
<dbReference type="InterPro" id="IPR010982">
    <property type="entry name" value="Lambda_DNA-bd_dom_sf"/>
</dbReference>
<dbReference type="Proteomes" id="UP000271003">
    <property type="component" value="Chromosome"/>
</dbReference>
<accession>A0A2Z6IBN4</accession>
<evidence type="ECO:0000313" key="1">
    <source>
        <dbReference type="EMBL" id="BBF23702.1"/>
    </source>
</evidence>
<sequence>MQFDFACHFLEDTTILCRDLPGAVSCPDEGDTCEKWAELVVVDWLDFLMWDDEPIPVASPAEEGEYVVRLTLTQTAKIVLHNARLEANVSKAELAERTGMSLGYVERMLNFRQSTKIESIREALRSLGKDFTLGAVDL</sequence>
<gene>
    <name evidence="1" type="ORF">SUTMEG_15930</name>
</gene>
<dbReference type="EMBL" id="AP018786">
    <property type="protein sequence ID" value="BBF23702.1"/>
    <property type="molecule type" value="Genomic_DNA"/>
</dbReference>
<evidence type="ECO:0008006" key="3">
    <source>
        <dbReference type="Google" id="ProtNLM"/>
    </source>
</evidence>
<dbReference type="SUPFAM" id="SSF47413">
    <property type="entry name" value="lambda repressor-like DNA-binding domains"/>
    <property type="match status" value="1"/>
</dbReference>
<reference evidence="1 2" key="1">
    <citation type="journal article" date="2018" name="Int. J. Syst. Evol. Microbiol.">
        <title>Mesosutterella multiformis gen. nov., sp. nov., a member of the family Sutterellaceae and Sutterella megalosphaeroides sp. nov., isolated from human faeces.</title>
        <authorList>
            <person name="Sakamoto M."/>
            <person name="Ikeyama N."/>
            <person name="Kunihiro T."/>
            <person name="Iino T."/>
            <person name="Yuki M."/>
            <person name="Ohkuma M."/>
        </authorList>
    </citation>
    <scope>NUCLEOTIDE SEQUENCE [LARGE SCALE GENOMIC DNA]</scope>
    <source>
        <strain evidence="1 2">6FBBBH3</strain>
    </source>
</reference>
<proteinExistence type="predicted"/>
<protein>
    <recommendedName>
        <fullName evidence="3">HTH cro/C1-type domain-containing protein</fullName>
    </recommendedName>
</protein>
<evidence type="ECO:0000313" key="2">
    <source>
        <dbReference type="Proteomes" id="UP000271003"/>
    </source>
</evidence>
<dbReference type="KEGG" id="sutt:SUTMEG_15930"/>
<dbReference type="CDD" id="cd00093">
    <property type="entry name" value="HTH_XRE"/>
    <property type="match status" value="1"/>
</dbReference>
<dbReference type="GO" id="GO:0003677">
    <property type="term" value="F:DNA binding"/>
    <property type="evidence" value="ECO:0007669"/>
    <property type="project" value="InterPro"/>
</dbReference>
<dbReference type="RefSeq" id="WP_120177283.1">
    <property type="nucleotide sequence ID" value="NZ_AP018786.1"/>
</dbReference>
<dbReference type="InterPro" id="IPR001387">
    <property type="entry name" value="Cro/C1-type_HTH"/>
</dbReference>